<protein>
    <submittedName>
        <fullName evidence="10">Motility protein B</fullName>
    </submittedName>
</protein>
<comment type="similarity">
    <text evidence="2">Belongs to the MotB family.</text>
</comment>
<evidence type="ECO:0000256" key="6">
    <source>
        <dbReference type="ARBA" id="ARBA00023136"/>
    </source>
</evidence>
<evidence type="ECO:0000259" key="9">
    <source>
        <dbReference type="PROSITE" id="PS51123"/>
    </source>
</evidence>
<dbReference type="PROSITE" id="PS51123">
    <property type="entry name" value="OMPA_2"/>
    <property type="match status" value="1"/>
</dbReference>
<dbReference type="GO" id="GO:0005886">
    <property type="term" value="C:plasma membrane"/>
    <property type="evidence" value="ECO:0007669"/>
    <property type="project" value="UniProtKB-SubCell"/>
</dbReference>
<feature type="region of interest" description="Disordered" evidence="7">
    <location>
        <begin position="291"/>
        <end position="327"/>
    </location>
</feature>
<evidence type="ECO:0000256" key="1">
    <source>
        <dbReference type="ARBA" id="ARBA00004162"/>
    </source>
</evidence>
<evidence type="ECO:0000313" key="10">
    <source>
        <dbReference type="EMBL" id="OIQ85495.1"/>
    </source>
</evidence>
<dbReference type="Gene3D" id="3.30.1330.60">
    <property type="entry name" value="OmpA-like domain"/>
    <property type="match status" value="1"/>
</dbReference>
<evidence type="ECO:0000256" key="2">
    <source>
        <dbReference type="ARBA" id="ARBA00008914"/>
    </source>
</evidence>
<dbReference type="Pfam" id="PF00691">
    <property type="entry name" value="OmpA"/>
    <property type="match status" value="1"/>
</dbReference>
<evidence type="ECO:0000256" key="4">
    <source>
        <dbReference type="ARBA" id="ARBA00022692"/>
    </source>
</evidence>
<keyword evidence="5 8" id="KW-1133">Transmembrane helix</keyword>
<reference evidence="10" key="1">
    <citation type="submission" date="2016-10" db="EMBL/GenBank/DDBJ databases">
        <title>Sequence of Gallionella enrichment culture.</title>
        <authorList>
            <person name="Poehlein A."/>
            <person name="Muehling M."/>
            <person name="Daniel R."/>
        </authorList>
    </citation>
    <scope>NUCLEOTIDE SEQUENCE</scope>
</reference>
<feature type="compositionally biased region" description="Pro residues" evidence="7">
    <location>
        <begin position="318"/>
        <end position="327"/>
    </location>
</feature>
<dbReference type="InterPro" id="IPR006665">
    <property type="entry name" value="OmpA-like"/>
</dbReference>
<feature type="compositionally biased region" description="Low complexity" evidence="7">
    <location>
        <begin position="295"/>
        <end position="306"/>
    </location>
</feature>
<organism evidence="10">
    <name type="scientific">mine drainage metagenome</name>
    <dbReference type="NCBI Taxonomy" id="410659"/>
    <lineage>
        <taxon>unclassified sequences</taxon>
        <taxon>metagenomes</taxon>
        <taxon>ecological metagenomes</taxon>
    </lineage>
</organism>
<keyword evidence="4 8" id="KW-0812">Transmembrane</keyword>
<dbReference type="AlphaFoldDB" id="A0A1J5R087"/>
<feature type="domain" description="OmpA-like" evidence="9">
    <location>
        <begin position="158"/>
        <end position="278"/>
    </location>
</feature>
<dbReference type="InterPro" id="IPR050330">
    <property type="entry name" value="Bact_OuterMem_StrucFunc"/>
</dbReference>
<evidence type="ECO:0000256" key="5">
    <source>
        <dbReference type="ARBA" id="ARBA00022989"/>
    </source>
</evidence>
<name>A0A1J5R087_9ZZZZ</name>
<feature type="compositionally biased region" description="Basic and acidic residues" evidence="7">
    <location>
        <begin position="92"/>
        <end position="112"/>
    </location>
</feature>
<dbReference type="EMBL" id="MLJW01000540">
    <property type="protein sequence ID" value="OIQ85495.1"/>
    <property type="molecule type" value="Genomic_DNA"/>
</dbReference>
<dbReference type="CDD" id="cd07185">
    <property type="entry name" value="OmpA_C-like"/>
    <property type="match status" value="1"/>
</dbReference>
<comment type="caution">
    <text evidence="10">The sequence shown here is derived from an EMBL/GenBank/DDBJ whole genome shotgun (WGS) entry which is preliminary data.</text>
</comment>
<dbReference type="Pfam" id="PF13677">
    <property type="entry name" value="MotB_plug"/>
    <property type="match status" value="1"/>
</dbReference>
<feature type="transmembrane region" description="Helical" evidence="8">
    <location>
        <begin position="28"/>
        <end position="47"/>
    </location>
</feature>
<feature type="region of interest" description="Disordered" evidence="7">
    <location>
        <begin position="344"/>
        <end position="364"/>
    </location>
</feature>
<evidence type="ECO:0000256" key="8">
    <source>
        <dbReference type="SAM" id="Phobius"/>
    </source>
</evidence>
<dbReference type="InterPro" id="IPR036737">
    <property type="entry name" value="OmpA-like_sf"/>
</dbReference>
<gene>
    <name evidence="10" type="primary">motB_20</name>
    <name evidence="10" type="ORF">GALL_326690</name>
</gene>
<evidence type="ECO:0000256" key="7">
    <source>
        <dbReference type="SAM" id="MobiDB-lite"/>
    </source>
</evidence>
<dbReference type="PANTHER" id="PTHR30329">
    <property type="entry name" value="STATOR ELEMENT OF FLAGELLAR MOTOR COMPLEX"/>
    <property type="match status" value="1"/>
</dbReference>
<evidence type="ECO:0000256" key="3">
    <source>
        <dbReference type="ARBA" id="ARBA00022475"/>
    </source>
</evidence>
<sequence>MADENTQPIIVKKIKKGGHGHHGGAWKIAYADFVTAMMAFFLLMWLLGSTSKEQQQAIADYFNNPSAIQGPGGTSTSMIKIGGGKDVTYSEGDTKKGSNPEDKIKKTEETKPEVGQITEDDKQRLLELKKELEKEIDASEALKPFKDQLLIDITKEGLRIQIVDKENRPMFNSGSAVLQAYAVKILNEIGKVINHVPNRISLSGHTDATPYSRSSGAYTNWELSADRSNASRRALVEGGMDVDKVARVVGLSSAVPFDKANPLNPINRRISIIVLNKQTEDAILHDEGKLDETTAEAQSSAAPEPAKMTAAKTSAAPNPKPAAPIVLPNPKPAAPIVLPNLKPAAPAAAPASPKPAASSAALESKPSIVPDLKLALPSVAKPASSAVSPAASSAAAAASAAAASAAAASAAATAQKP</sequence>
<keyword evidence="6 8" id="KW-0472">Membrane</keyword>
<accession>A0A1J5R087</accession>
<dbReference type="InterPro" id="IPR025713">
    <property type="entry name" value="MotB-like_N_dom"/>
</dbReference>
<dbReference type="PANTHER" id="PTHR30329:SF21">
    <property type="entry name" value="LIPOPROTEIN YIAD-RELATED"/>
    <property type="match status" value="1"/>
</dbReference>
<keyword evidence="3" id="KW-1003">Cell membrane</keyword>
<dbReference type="SUPFAM" id="SSF103088">
    <property type="entry name" value="OmpA-like"/>
    <property type="match status" value="1"/>
</dbReference>
<dbReference type="NCBIfam" id="NF006548">
    <property type="entry name" value="PRK09041.1"/>
    <property type="match status" value="1"/>
</dbReference>
<feature type="region of interest" description="Disordered" evidence="7">
    <location>
        <begin position="89"/>
        <end position="116"/>
    </location>
</feature>
<proteinExistence type="inferred from homology"/>
<comment type="subcellular location">
    <subcellularLocation>
        <location evidence="1">Cell membrane</location>
        <topology evidence="1">Single-pass membrane protein</topology>
    </subcellularLocation>
</comment>